<reference evidence="4 5" key="1">
    <citation type="journal article" date="2019" name="Int. J. Syst. Evol. Microbiol.">
        <title>The Global Catalogue of Microorganisms (GCM) 10K type strain sequencing project: providing services to taxonomists for standard genome sequencing and annotation.</title>
        <authorList>
            <consortium name="The Broad Institute Genomics Platform"/>
            <consortium name="The Broad Institute Genome Sequencing Center for Infectious Disease"/>
            <person name="Wu L."/>
            <person name="Ma J."/>
        </authorList>
    </citation>
    <scope>NUCLEOTIDE SEQUENCE [LARGE SCALE GENOMIC DNA]</scope>
    <source>
        <strain evidence="4 5">JCM 12662</strain>
    </source>
</reference>
<evidence type="ECO:0000313" key="4">
    <source>
        <dbReference type="EMBL" id="GAA0351776.1"/>
    </source>
</evidence>
<dbReference type="EMBL" id="BAAACW010000012">
    <property type="protein sequence ID" value="GAA0351776.1"/>
    <property type="molecule type" value="Genomic_DNA"/>
</dbReference>
<name>A0ABN0X161_9LACT</name>
<proteinExistence type="predicted"/>
<evidence type="ECO:0000313" key="5">
    <source>
        <dbReference type="Proteomes" id="UP001501166"/>
    </source>
</evidence>
<keyword evidence="1" id="KW-0479">Metal-binding</keyword>
<organism evidence="4 5">
    <name type="scientific">Alkalibacterium iburiense</name>
    <dbReference type="NCBI Taxonomy" id="290589"/>
    <lineage>
        <taxon>Bacteria</taxon>
        <taxon>Bacillati</taxon>
        <taxon>Bacillota</taxon>
        <taxon>Bacilli</taxon>
        <taxon>Lactobacillales</taxon>
        <taxon>Carnobacteriaceae</taxon>
        <taxon>Alkalibacterium</taxon>
    </lineage>
</organism>
<dbReference type="Pfam" id="PF00149">
    <property type="entry name" value="Metallophos"/>
    <property type="match status" value="1"/>
</dbReference>
<dbReference type="Proteomes" id="UP001501166">
    <property type="component" value="Unassembled WGS sequence"/>
</dbReference>
<accession>A0ABN0X161</accession>
<dbReference type="RefSeq" id="WP_343752894.1">
    <property type="nucleotide sequence ID" value="NZ_BAAACW010000012.1"/>
</dbReference>
<dbReference type="PANTHER" id="PTHR31302">
    <property type="entry name" value="TRANSMEMBRANE PROTEIN WITH METALLOPHOSPHOESTERASE DOMAIN-RELATED"/>
    <property type="match status" value="1"/>
</dbReference>
<dbReference type="PANTHER" id="PTHR31302:SF31">
    <property type="entry name" value="PHOSPHODIESTERASE YAEI"/>
    <property type="match status" value="1"/>
</dbReference>
<evidence type="ECO:0000256" key="2">
    <source>
        <dbReference type="ARBA" id="ARBA00022801"/>
    </source>
</evidence>
<dbReference type="CDD" id="cd07385">
    <property type="entry name" value="MPP_YkuE_C"/>
    <property type="match status" value="1"/>
</dbReference>
<dbReference type="InterPro" id="IPR051158">
    <property type="entry name" value="Metallophosphoesterase_sf"/>
</dbReference>
<dbReference type="InterPro" id="IPR004843">
    <property type="entry name" value="Calcineurin-like_PHP"/>
</dbReference>
<feature type="domain" description="Calcineurin-like phosphoesterase" evidence="3">
    <location>
        <begin position="50"/>
        <end position="220"/>
    </location>
</feature>
<keyword evidence="2" id="KW-0378">Hydrolase</keyword>
<gene>
    <name evidence="4" type="ORF">GCM10008932_01020</name>
</gene>
<dbReference type="SUPFAM" id="SSF56300">
    <property type="entry name" value="Metallo-dependent phosphatases"/>
    <property type="match status" value="1"/>
</dbReference>
<keyword evidence="5" id="KW-1185">Reference proteome</keyword>
<comment type="caution">
    <text evidence="4">The sequence shown here is derived from an EMBL/GenBank/DDBJ whole genome shotgun (WGS) entry which is preliminary data.</text>
</comment>
<dbReference type="InterPro" id="IPR029052">
    <property type="entry name" value="Metallo-depent_PP-like"/>
</dbReference>
<sequence length="287" mass="32163">MKISKKLSLLLILTLLFGFAFYGYYQNNSIEVSYYSINDERIPETFHDYTIVQVSDLHTKDFKGDLHDKISDQDPDIILITGDLIDRNRTDLDFAVQAVEEMIDIAPVYYVSGNHEIASGEYEDLSQELDSIGVRNLDNDFDSLEKEGETIGLVGLEDPLLLTQDEIEETGTAEKVIEETLATLIEESGTDYTILLSHRAELMDIYASTSIDIAFTGHAHGGQIRLPFIEGLYSPSQGFFPKYTSGLYEENGTQMIVSRGLGNSIFPVRINNRPDLVVLTLKTNGIE</sequence>
<evidence type="ECO:0000256" key="1">
    <source>
        <dbReference type="ARBA" id="ARBA00022723"/>
    </source>
</evidence>
<protein>
    <submittedName>
        <fullName evidence="4">Metallophosphoesterase</fullName>
    </submittedName>
</protein>
<dbReference type="Gene3D" id="3.60.21.10">
    <property type="match status" value="1"/>
</dbReference>
<evidence type="ECO:0000259" key="3">
    <source>
        <dbReference type="Pfam" id="PF00149"/>
    </source>
</evidence>